<dbReference type="GO" id="GO:0019442">
    <property type="term" value="P:L-tryptophan catabolic process to acetyl-CoA"/>
    <property type="evidence" value="ECO:0007669"/>
    <property type="project" value="TreeGrafter"/>
</dbReference>
<keyword evidence="1" id="KW-0560">Oxidoreductase</keyword>
<dbReference type="GO" id="GO:0046872">
    <property type="term" value="F:metal ion binding"/>
    <property type="evidence" value="ECO:0007669"/>
    <property type="project" value="InterPro"/>
</dbReference>
<dbReference type="InterPro" id="IPR037217">
    <property type="entry name" value="Trp/Indoleamine_2_3_dOase-like"/>
</dbReference>
<dbReference type="Gene3D" id="1.20.58.480">
    <property type="match status" value="1"/>
</dbReference>
<evidence type="ECO:0000313" key="1">
    <source>
        <dbReference type="EMBL" id="RAY12761.1"/>
    </source>
</evidence>
<gene>
    <name evidence="1" type="ORF">DPM19_23650</name>
</gene>
<keyword evidence="1" id="KW-0223">Dioxygenase</keyword>
<comment type="caution">
    <text evidence="1">The sequence shown here is derived from an EMBL/GenBank/DDBJ whole genome shotgun (WGS) entry which is preliminary data.</text>
</comment>
<dbReference type="OrthoDB" id="9776847at2"/>
<dbReference type="Pfam" id="PF03301">
    <property type="entry name" value="Trp_dioxygenase"/>
    <property type="match status" value="2"/>
</dbReference>
<protein>
    <submittedName>
        <fullName evidence="1">Tryptophan 2,3-dioxygenase</fullName>
    </submittedName>
</protein>
<dbReference type="PANTHER" id="PTHR10138:SF0">
    <property type="entry name" value="TRYPTOPHAN 2,3-DIOXYGENASE"/>
    <property type="match status" value="1"/>
</dbReference>
<dbReference type="GO" id="GO:0004833">
    <property type="term" value="F:L-tryptophan 2,3-dioxygenase activity"/>
    <property type="evidence" value="ECO:0007669"/>
    <property type="project" value="InterPro"/>
</dbReference>
<dbReference type="InterPro" id="IPR004981">
    <property type="entry name" value="Trp_2_3_dOase"/>
</dbReference>
<sequence>MDELHDLQDTRTGSPFELSFILLSQVKELLFRMVHLELDQARGHLRADRAGEACRALARATRTQRVLIACWESMNGMPADEFVRFRDVLGQASGTQSFAYRGLEFAMGNKNPVMVRPPDLRRYPQLRAEFERPSLYDEALRFLDRHGLPLPAATLDRDVTRQYEPDERVERAWQQVYADPAGHPEPYRLAEHLIEVAYQFSHWRAAHLLVVERMLGGKRGTAGTDGARWLREVNEHRFFPELWTARTLL</sequence>
<reference evidence="1 2" key="1">
    <citation type="submission" date="2018-06" db="EMBL/GenBank/DDBJ databases">
        <title>Actinomadura craniellae sp. nov. isolated from marine sponge Craniella sp.</title>
        <authorList>
            <person name="Li L."/>
            <person name="Xu Q.H."/>
            <person name="Lin H.W."/>
            <person name="Lu Y.H."/>
        </authorList>
    </citation>
    <scope>NUCLEOTIDE SEQUENCE [LARGE SCALE GENOMIC DNA]</scope>
    <source>
        <strain evidence="1 2">LHW63021</strain>
    </source>
</reference>
<dbReference type="Proteomes" id="UP000251891">
    <property type="component" value="Unassembled WGS sequence"/>
</dbReference>
<dbReference type="EMBL" id="QLYX01000012">
    <property type="protein sequence ID" value="RAY12761.1"/>
    <property type="molecule type" value="Genomic_DNA"/>
</dbReference>
<keyword evidence="2" id="KW-1185">Reference proteome</keyword>
<accession>A0A365H111</accession>
<organism evidence="1 2">
    <name type="scientific">Actinomadura craniellae</name>
    <dbReference type="NCBI Taxonomy" id="2231787"/>
    <lineage>
        <taxon>Bacteria</taxon>
        <taxon>Bacillati</taxon>
        <taxon>Actinomycetota</taxon>
        <taxon>Actinomycetes</taxon>
        <taxon>Streptosporangiales</taxon>
        <taxon>Thermomonosporaceae</taxon>
        <taxon>Actinomadura</taxon>
    </lineage>
</organism>
<dbReference type="GO" id="GO:0020037">
    <property type="term" value="F:heme binding"/>
    <property type="evidence" value="ECO:0007669"/>
    <property type="project" value="InterPro"/>
</dbReference>
<dbReference type="PANTHER" id="PTHR10138">
    <property type="entry name" value="TRYPTOPHAN 2,3-DIOXYGENASE"/>
    <property type="match status" value="1"/>
</dbReference>
<dbReference type="SUPFAM" id="SSF140959">
    <property type="entry name" value="Indolic compounds 2,3-dioxygenase-like"/>
    <property type="match status" value="1"/>
</dbReference>
<evidence type="ECO:0000313" key="2">
    <source>
        <dbReference type="Proteomes" id="UP000251891"/>
    </source>
</evidence>
<name>A0A365H111_9ACTN</name>
<dbReference type="GO" id="GO:0019441">
    <property type="term" value="P:L-tryptophan catabolic process to kynurenine"/>
    <property type="evidence" value="ECO:0007669"/>
    <property type="project" value="InterPro"/>
</dbReference>
<dbReference type="AlphaFoldDB" id="A0A365H111"/>
<proteinExistence type="predicted"/>